<dbReference type="RefSeq" id="WP_197530513.1">
    <property type="nucleotide sequence ID" value="NZ_SJPS01000002.1"/>
</dbReference>
<evidence type="ECO:0000313" key="2">
    <source>
        <dbReference type="Proteomes" id="UP000318437"/>
    </source>
</evidence>
<organism evidence="1 2">
    <name type="scientific">Bythopirellula polymerisocia</name>
    <dbReference type="NCBI Taxonomy" id="2528003"/>
    <lineage>
        <taxon>Bacteria</taxon>
        <taxon>Pseudomonadati</taxon>
        <taxon>Planctomycetota</taxon>
        <taxon>Planctomycetia</taxon>
        <taxon>Pirellulales</taxon>
        <taxon>Lacipirellulaceae</taxon>
        <taxon>Bythopirellula</taxon>
    </lineage>
</organism>
<keyword evidence="2" id="KW-1185">Reference proteome</keyword>
<evidence type="ECO:0000313" key="1">
    <source>
        <dbReference type="EMBL" id="TWU28519.1"/>
    </source>
</evidence>
<dbReference type="Proteomes" id="UP000318437">
    <property type="component" value="Unassembled WGS sequence"/>
</dbReference>
<comment type="caution">
    <text evidence="1">The sequence shown here is derived from an EMBL/GenBank/DDBJ whole genome shotgun (WGS) entry which is preliminary data.</text>
</comment>
<proteinExistence type="predicted"/>
<sequence>MSGSPERVTRVPEFPFDVYIVQEVDAACAGLRHPVADLLALILYRGSEARL</sequence>
<dbReference type="AlphaFoldDB" id="A0A5C6D0W2"/>
<protein>
    <submittedName>
        <fullName evidence="1">Uncharacterized protein</fullName>
    </submittedName>
</protein>
<accession>A0A5C6D0W2</accession>
<gene>
    <name evidence="1" type="ORF">Pla144_18090</name>
</gene>
<reference evidence="1 2" key="1">
    <citation type="submission" date="2019-02" db="EMBL/GenBank/DDBJ databases">
        <title>Deep-cultivation of Planctomycetes and their phenomic and genomic characterization uncovers novel biology.</title>
        <authorList>
            <person name="Wiegand S."/>
            <person name="Jogler M."/>
            <person name="Boedeker C."/>
            <person name="Pinto D."/>
            <person name="Vollmers J."/>
            <person name="Rivas-Marin E."/>
            <person name="Kohn T."/>
            <person name="Peeters S.H."/>
            <person name="Heuer A."/>
            <person name="Rast P."/>
            <person name="Oberbeckmann S."/>
            <person name="Bunk B."/>
            <person name="Jeske O."/>
            <person name="Meyerdierks A."/>
            <person name="Storesund J.E."/>
            <person name="Kallscheuer N."/>
            <person name="Luecker S."/>
            <person name="Lage O.M."/>
            <person name="Pohl T."/>
            <person name="Merkel B.J."/>
            <person name="Hornburger P."/>
            <person name="Mueller R.-W."/>
            <person name="Bruemmer F."/>
            <person name="Labrenz M."/>
            <person name="Spormann A.M."/>
            <person name="Op Den Camp H."/>
            <person name="Overmann J."/>
            <person name="Amann R."/>
            <person name="Jetten M.S.M."/>
            <person name="Mascher T."/>
            <person name="Medema M.H."/>
            <person name="Devos D.P."/>
            <person name="Kaster A.-K."/>
            <person name="Ovreas L."/>
            <person name="Rohde M."/>
            <person name="Galperin M.Y."/>
            <person name="Jogler C."/>
        </authorList>
    </citation>
    <scope>NUCLEOTIDE SEQUENCE [LARGE SCALE GENOMIC DNA]</scope>
    <source>
        <strain evidence="1 2">Pla144</strain>
    </source>
</reference>
<dbReference type="EMBL" id="SJPS01000002">
    <property type="protein sequence ID" value="TWU28519.1"/>
    <property type="molecule type" value="Genomic_DNA"/>
</dbReference>
<name>A0A5C6D0W2_9BACT</name>